<dbReference type="Proteomes" id="UP000002624">
    <property type="component" value="Unassembled WGS sequence"/>
</dbReference>
<evidence type="ECO:0000313" key="1">
    <source>
        <dbReference type="EMBL" id="EER42908.1"/>
    </source>
</evidence>
<protein>
    <submittedName>
        <fullName evidence="1">Uncharacterized protein</fullName>
    </submittedName>
</protein>
<organism evidence="1 2">
    <name type="scientific">Ajellomyces capsulatus (strain H143)</name>
    <name type="common">Darling's disease fungus</name>
    <name type="synonym">Histoplasma capsulatum</name>
    <dbReference type="NCBI Taxonomy" id="544712"/>
    <lineage>
        <taxon>Eukaryota</taxon>
        <taxon>Fungi</taxon>
        <taxon>Dikarya</taxon>
        <taxon>Ascomycota</taxon>
        <taxon>Pezizomycotina</taxon>
        <taxon>Eurotiomycetes</taxon>
        <taxon>Eurotiomycetidae</taxon>
        <taxon>Onygenales</taxon>
        <taxon>Ajellomycetaceae</taxon>
        <taxon>Histoplasma</taxon>
    </lineage>
</organism>
<reference evidence="2" key="1">
    <citation type="submission" date="2009-05" db="EMBL/GenBank/DDBJ databases">
        <title>The genome sequence of Ajellomyces capsulatus strain H143.</title>
        <authorList>
            <person name="Champion M."/>
            <person name="Cuomo C.A."/>
            <person name="Ma L.-J."/>
            <person name="Henn M.R."/>
            <person name="Sil A."/>
            <person name="Goldman B."/>
            <person name="Young S.K."/>
            <person name="Kodira C.D."/>
            <person name="Zeng Q."/>
            <person name="Koehrsen M."/>
            <person name="Alvarado L."/>
            <person name="Berlin A.M."/>
            <person name="Borenstein D."/>
            <person name="Chen Z."/>
            <person name="Engels R."/>
            <person name="Freedman E."/>
            <person name="Gellesch M."/>
            <person name="Goldberg J."/>
            <person name="Griggs A."/>
            <person name="Gujja S."/>
            <person name="Heiman D.I."/>
            <person name="Hepburn T.A."/>
            <person name="Howarth C."/>
            <person name="Jen D."/>
            <person name="Larson L."/>
            <person name="Lewis B."/>
            <person name="Mehta T."/>
            <person name="Park D."/>
            <person name="Pearson M."/>
            <person name="Roberts A."/>
            <person name="Saif S."/>
            <person name="Shea T.D."/>
            <person name="Shenoy N."/>
            <person name="Sisk P."/>
            <person name="Stolte C."/>
            <person name="Sykes S."/>
            <person name="Walk T."/>
            <person name="White J."/>
            <person name="Yandava C."/>
            <person name="Klein B."/>
            <person name="McEwen J.G."/>
            <person name="Puccia R."/>
            <person name="Goldman G.H."/>
            <person name="Felipe M.S."/>
            <person name="Nino-Vega G."/>
            <person name="San-Blas G."/>
            <person name="Taylor J.W."/>
            <person name="Mendoza L."/>
            <person name="Galagan J.E."/>
            <person name="Nusbaum C."/>
            <person name="Birren B.W."/>
        </authorList>
    </citation>
    <scope>NUCLEOTIDE SEQUENCE [LARGE SCALE GENOMIC DNA]</scope>
    <source>
        <strain evidence="2">H143</strain>
    </source>
</reference>
<proteinExistence type="predicted"/>
<accession>C6H9C5</accession>
<dbReference type="AlphaFoldDB" id="C6H9C5"/>
<evidence type="ECO:0000313" key="2">
    <source>
        <dbReference type="Proteomes" id="UP000002624"/>
    </source>
</evidence>
<dbReference type="EMBL" id="GG692421">
    <property type="protein sequence ID" value="EER42908.1"/>
    <property type="molecule type" value="Genomic_DNA"/>
</dbReference>
<name>C6H9C5_AJECH</name>
<dbReference type="HOGENOM" id="CLU_3175260_0_0_1"/>
<dbReference type="VEuPathDB" id="FungiDB:HCDG_02806"/>
<sequence>MLQPLEVTTLIRDAESQEHAPALHRGTTLSAEVRWKVNGKPHLRGRE</sequence>
<gene>
    <name evidence="1" type="ORF">HCDG_02806</name>
</gene>